<accession>A0A813KP38</accession>
<organism evidence="1 2">
    <name type="scientific">Polarella glacialis</name>
    <name type="common">Dinoflagellate</name>
    <dbReference type="NCBI Taxonomy" id="89957"/>
    <lineage>
        <taxon>Eukaryota</taxon>
        <taxon>Sar</taxon>
        <taxon>Alveolata</taxon>
        <taxon>Dinophyceae</taxon>
        <taxon>Suessiales</taxon>
        <taxon>Suessiaceae</taxon>
        <taxon>Polarella</taxon>
    </lineage>
</organism>
<proteinExistence type="predicted"/>
<dbReference type="Proteomes" id="UP000626109">
    <property type="component" value="Unassembled WGS sequence"/>
</dbReference>
<dbReference type="AlphaFoldDB" id="A0A813KP38"/>
<evidence type="ECO:0000313" key="1">
    <source>
        <dbReference type="EMBL" id="CAE8712260.1"/>
    </source>
</evidence>
<dbReference type="EMBL" id="CAJNNW010032294">
    <property type="protein sequence ID" value="CAE8712260.1"/>
    <property type="molecule type" value="Genomic_DNA"/>
</dbReference>
<sequence>LACAGDYFSIFRRFPLADLQYKVVKVLAEQLAPTKKGSSASSGGSVDEAGEVPEALDAAIGCVWMLVEAEGVRKQEIALSSLEDDFQTAIWERRVCQCYHLLDDIVAFYGKQGAVKHAALGVDLQLEVLSASSEFLSTPAAGPIESLARRWLAPEASQLIFCLKKIKKHIRIFVVFVVFFRARLRHWRRWMQSACHFQSLCRS</sequence>
<feature type="non-terminal residue" evidence="1">
    <location>
        <position position="203"/>
    </location>
</feature>
<evidence type="ECO:0000313" key="2">
    <source>
        <dbReference type="Proteomes" id="UP000626109"/>
    </source>
</evidence>
<comment type="caution">
    <text evidence="1">The sequence shown here is derived from an EMBL/GenBank/DDBJ whole genome shotgun (WGS) entry which is preliminary data.</text>
</comment>
<name>A0A813KP38_POLGL</name>
<reference evidence="1" key="1">
    <citation type="submission" date="2021-02" db="EMBL/GenBank/DDBJ databases">
        <authorList>
            <person name="Dougan E. K."/>
            <person name="Rhodes N."/>
            <person name="Thang M."/>
            <person name="Chan C."/>
        </authorList>
    </citation>
    <scope>NUCLEOTIDE SEQUENCE</scope>
</reference>
<gene>
    <name evidence="1" type="ORF">PGLA2088_LOCUS36951</name>
</gene>
<protein>
    <submittedName>
        <fullName evidence="1">Uncharacterized protein</fullName>
    </submittedName>
</protein>